<evidence type="ECO:0000313" key="12">
    <source>
        <dbReference type="EMBL" id="KXN69050.1"/>
    </source>
</evidence>
<feature type="binding site" evidence="8">
    <location>
        <begin position="78"/>
        <end position="85"/>
    </location>
    <ligand>
        <name>GTP</name>
        <dbReference type="ChEBI" id="CHEBI:37565"/>
    </ligand>
</feature>
<feature type="topological domain" description="Cytoplasmic" evidence="8">
    <location>
        <begin position="709"/>
        <end position="784"/>
    </location>
</feature>
<evidence type="ECO:0000256" key="3">
    <source>
        <dbReference type="ARBA" id="ARBA00022801"/>
    </source>
</evidence>
<keyword evidence="3 8" id="KW-0378">Hydrolase</keyword>
<dbReference type="FunFam" id="3.40.50.300:FF:000727">
    <property type="entry name" value="Protein SEY1 homolog"/>
    <property type="match status" value="1"/>
</dbReference>
<evidence type="ECO:0000313" key="13">
    <source>
        <dbReference type="Proteomes" id="UP000070444"/>
    </source>
</evidence>
<feature type="compositionally biased region" description="Polar residues" evidence="9">
    <location>
        <begin position="1"/>
        <end position="15"/>
    </location>
</feature>
<reference evidence="12 13" key="1">
    <citation type="journal article" date="2015" name="Genome Biol. Evol.">
        <title>Phylogenomic analyses indicate that early fungi evolved digesting cell walls of algal ancestors of land plants.</title>
        <authorList>
            <person name="Chang Y."/>
            <person name="Wang S."/>
            <person name="Sekimoto S."/>
            <person name="Aerts A.L."/>
            <person name="Choi C."/>
            <person name="Clum A."/>
            <person name="LaButti K.M."/>
            <person name="Lindquist E.A."/>
            <person name="Yee Ngan C."/>
            <person name="Ohm R.A."/>
            <person name="Salamov A.A."/>
            <person name="Grigoriev I.V."/>
            <person name="Spatafora J.W."/>
            <person name="Berbee M.L."/>
        </authorList>
    </citation>
    <scope>NUCLEOTIDE SEQUENCE [LARGE SCALE GENOMIC DNA]</scope>
    <source>
        <strain evidence="12 13">NRRL 28638</strain>
    </source>
</reference>
<dbReference type="SUPFAM" id="SSF52540">
    <property type="entry name" value="P-loop containing nucleoside triphosphate hydrolases"/>
    <property type="match status" value="1"/>
</dbReference>
<evidence type="ECO:0000256" key="1">
    <source>
        <dbReference type="ARBA" id="ARBA00022692"/>
    </source>
</evidence>
<keyword evidence="2 8" id="KW-0547">Nucleotide-binding</keyword>
<dbReference type="Proteomes" id="UP000070444">
    <property type="component" value="Unassembled WGS sequence"/>
</dbReference>
<keyword evidence="5 8" id="KW-1133">Transmembrane helix</keyword>
<dbReference type="CDD" id="cd01851">
    <property type="entry name" value="GBP"/>
    <property type="match status" value="1"/>
</dbReference>
<proteinExistence type="inferred from homology"/>
<dbReference type="PANTHER" id="PTHR45923">
    <property type="entry name" value="PROTEIN SEY1"/>
    <property type="match status" value="1"/>
</dbReference>
<dbReference type="InterPro" id="IPR027417">
    <property type="entry name" value="P-loop_NTPase"/>
</dbReference>
<comment type="similarity">
    <text evidence="8">Belongs to the TRAFAC class dynamin-like GTPase superfamily. GB1/RHD3 GTPase family. RHD3 subfamily.</text>
</comment>
<sequence length="784" mass="89814">MSSTTENIDNTLLNHTKSRILTPEGTPEPELGPPSVSTKQVQVIDGDQTFNNDLQTYFNDEWKISNAGFDYNVVAVFGSQSTGKSTLLNNLFGTTFATMSDARRQQTTKGLWMSMAQNSHTLIMDVEGTDGRERGEDQDFERKSALFSLAISQVLIVNLWESQVGLYNGANMGLLKTVFEVNLELFQQKGKSKTLLFFVIRDHLGNVPLNELSQTVKEDLEKIWTELSKPSGLEKCSITDFFDFMFFGLPHKILMPKDFDEQSKVLAKCFYDKDHSNYVFRPQYHKMIPADGFTHFVESIWEQIITNKNLDLPTQQQLLAQFRCDEISSEIVKLLIEKFLPYKSSIESGKIIPDLGQVFLQNVDIALSRFDSDAGRYNKEVYKKKRLELISRIYDILSGYFIGQLRNIHRQNISSFPKRLDAALKEHKGKFNDAAEVAKKETVEAFKKGATEIILEGSEWTFVQELNQLDHELENLVINRREQELNKSNSEIEKGINVQLADSIPELFQDPQPNLWTRVLKVFTEINESIEDLLWNLLIRKIKEELQDDLVLVKLRSRLEESFRYDQDGLPKVWKPEDDIDAHFKKARAESLKLIPLLSTIDTSSELDNFSDMFAESTEPLDFKRSLKIFSETKQKDFENKLKRESDALYLEAKRSIVSTTEKIPLWALAIMLALGWNEIYVVLTNPLYFIFLIVSAIIIFVAYRMNLLRPIITVVNVASQEGYRQLHDLLANHFHPNNAPTAPVEAIPMTDFGLKRTSTTASEMTLVDHEDTGKFGSEKSKLN</sequence>
<dbReference type="InterPro" id="IPR046758">
    <property type="entry name" value="Sey1/RHD3-like_3HB"/>
</dbReference>
<dbReference type="GO" id="GO:0005789">
    <property type="term" value="C:endoplasmic reticulum membrane"/>
    <property type="evidence" value="ECO:0007669"/>
    <property type="project" value="UniProtKB-SubCell"/>
</dbReference>
<dbReference type="OrthoDB" id="1597724at2759"/>
<evidence type="ECO:0000256" key="5">
    <source>
        <dbReference type="ARBA" id="ARBA00022989"/>
    </source>
</evidence>
<evidence type="ECO:0000256" key="10">
    <source>
        <dbReference type="SAM" id="Phobius"/>
    </source>
</evidence>
<evidence type="ECO:0000256" key="8">
    <source>
        <dbReference type="HAMAP-Rule" id="MF_03109"/>
    </source>
</evidence>
<feature type="topological domain" description="Lumenal" evidence="8">
    <location>
        <begin position="685"/>
        <end position="687"/>
    </location>
</feature>
<evidence type="ECO:0000256" key="6">
    <source>
        <dbReference type="ARBA" id="ARBA00023134"/>
    </source>
</evidence>
<gene>
    <name evidence="8" type="primary">SEY1</name>
    <name evidence="12" type="ORF">CONCODRAFT_79511</name>
</gene>
<dbReference type="PROSITE" id="PS51715">
    <property type="entry name" value="G_GB1_RHD3"/>
    <property type="match status" value="1"/>
</dbReference>
<dbReference type="GO" id="GO:0032541">
    <property type="term" value="C:cortical endoplasmic reticulum"/>
    <property type="evidence" value="ECO:0007669"/>
    <property type="project" value="EnsemblFungi"/>
</dbReference>
<dbReference type="InterPro" id="IPR008803">
    <property type="entry name" value="RHD3/Sey1"/>
</dbReference>
<evidence type="ECO:0000256" key="2">
    <source>
        <dbReference type="ARBA" id="ARBA00022741"/>
    </source>
</evidence>
<dbReference type="GO" id="GO:0005525">
    <property type="term" value="F:GTP binding"/>
    <property type="evidence" value="ECO:0007669"/>
    <property type="project" value="UniProtKB-UniRule"/>
</dbReference>
<name>A0A137P1W1_CONC2</name>
<dbReference type="Pfam" id="PF20428">
    <property type="entry name" value="Sey1_3HB"/>
    <property type="match status" value="1"/>
</dbReference>
<dbReference type="GO" id="GO:0003924">
    <property type="term" value="F:GTPase activity"/>
    <property type="evidence" value="ECO:0007669"/>
    <property type="project" value="UniProtKB-UniRule"/>
</dbReference>
<keyword evidence="8" id="KW-0175">Coiled coil</keyword>
<dbReference type="InterPro" id="IPR030386">
    <property type="entry name" value="G_GB1_RHD3_dom"/>
</dbReference>
<feature type="region of interest" description="Disordered" evidence="9">
    <location>
        <begin position="1"/>
        <end position="36"/>
    </location>
</feature>
<dbReference type="AlphaFoldDB" id="A0A137P1W1"/>
<dbReference type="GO" id="GO:0016320">
    <property type="term" value="P:endoplasmic reticulum membrane fusion"/>
    <property type="evidence" value="ECO:0007669"/>
    <property type="project" value="EnsemblFungi"/>
</dbReference>
<feature type="domain" description="GB1/RHD3-type G" evidence="11">
    <location>
        <begin position="68"/>
        <end position="284"/>
    </location>
</feature>
<keyword evidence="6 8" id="KW-0342">GTP-binding</keyword>
<dbReference type="PANTHER" id="PTHR45923:SF2">
    <property type="entry name" value="PROTEIN SEY1"/>
    <property type="match status" value="1"/>
</dbReference>
<dbReference type="OMA" id="PIIKMTE"/>
<evidence type="ECO:0000256" key="4">
    <source>
        <dbReference type="ARBA" id="ARBA00022824"/>
    </source>
</evidence>
<feature type="coiled-coil region" evidence="8">
    <location>
        <begin position="466"/>
        <end position="493"/>
    </location>
</feature>
<dbReference type="GO" id="GO:0048309">
    <property type="term" value="P:endoplasmic reticulum inheritance"/>
    <property type="evidence" value="ECO:0007669"/>
    <property type="project" value="EnsemblFungi"/>
</dbReference>
<dbReference type="EMBL" id="KQ964550">
    <property type="protein sequence ID" value="KXN69050.1"/>
    <property type="molecule type" value="Genomic_DNA"/>
</dbReference>
<dbReference type="Gene3D" id="3.40.50.300">
    <property type="entry name" value="P-loop containing nucleotide triphosphate hydrolases"/>
    <property type="match status" value="1"/>
</dbReference>
<evidence type="ECO:0000259" key="11">
    <source>
        <dbReference type="PROSITE" id="PS51715"/>
    </source>
</evidence>
<keyword evidence="7 8" id="KW-0472">Membrane</keyword>
<comment type="subcellular location">
    <subcellularLocation>
        <location evidence="8">Endoplasmic reticulum membrane</location>
        <topology evidence="8">Multi-pass membrane protein</topology>
    </subcellularLocation>
    <text evidence="8">Enriched in the cortical ER. Concentrated in punctae along the ER tubules.</text>
</comment>
<protein>
    <submittedName>
        <fullName evidence="12">Protein SEY1</fullName>
    </submittedName>
</protein>
<keyword evidence="4 8" id="KW-0256">Endoplasmic reticulum</keyword>
<feature type="transmembrane region" description="Helical" evidence="10">
    <location>
        <begin position="688"/>
        <end position="704"/>
    </location>
</feature>
<dbReference type="STRING" id="796925.A0A137P1W1"/>
<accession>A0A137P1W1</accession>
<dbReference type="HAMAP" id="MF_03109">
    <property type="entry name" value="Sey1"/>
    <property type="match status" value="1"/>
</dbReference>
<evidence type="ECO:0000256" key="9">
    <source>
        <dbReference type="SAM" id="MobiDB-lite"/>
    </source>
</evidence>
<keyword evidence="13" id="KW-1185">Reference proteome</keyword>
<evidence type="ECO:0000256" key="7">
    <source>
        <dbReference type="ARBA" id="ARBA00023136"/>
    </source>
</evidence>
<organism evidence="12 13">
    <name type="scientific">Conidiobolus coronatus (strain ATCC 28846 / CBS 209.66 / NRRL 28638)</name>
    <name type="common">Delacroixia coronata</name>
    <dbReference type="NCBI Taxonomy" id="796925"/>
    <lineage>
        <taxon>Eukaryota</taxon>
        <taxon>Fungi</taxon>
        <taxon>Fungi incertae sedis</taxon>
        <taxon>Zoopagomycota</taxon>
        <taxon>Entomophthoromycotina</taxon>
        <taxon>Entomophthoromycetes</taxon>
        <taxon>Entomophthorales</taxon>
        <taxon>Ancylistaceae</taxon>
        <taxon>Conidiobolus</taxon>
    </lineage>
</organism>
<dbReference type="Pfam" id="PF05879">
    <property type="entry name" value="RHD3_GTPase"/>
    <property type="match status" value="1"/>
</dbReference>
<feature type="topological domain" description="Cytoplasmic" evidence="8">
    <location>
        <begin position="1"/>
        <end position="663"/>
    </location>
</feature>
<keyword evidence="1 8" id="KW-0812">Transmembrane</keyword>